<feature type="coiled-coil region" evidence="1">
    <location>
        <begin position="4"/>
        <end position="38"/>
    </location>
</feature>
<accession>A0A2R4W2J4</accession>
<organism evidence="2 3">
    <name type="scientific">Thermodesulfobium acidiphilum</name>
    <dbReference type="NCBI Taxonomy" id="1794699"/>
    <lineage>
        <taxon>Bacteria</taxon>
        <taxon>Pseudomonadati</taxon>
        <taxon>Thermodesulfobiota</taxon>
        <taxon>Thermodesulfobiia</taxon>
        <taxon>Thermodesulfobiales</taxon>
        <taxon>Thermodesulfobiaceae</taxon>
        <taxon>Thermodesulfobium</taxon>
    </lineage>
</organism>
<sequence>MNFEDQLEILKSEAENEYRKLEKEIRALDLEIESSIVKLYESIFGESEEDISEDL</sequence>
<dbReference type="EMBL" id="CP020921">
    <property type="protein sequence ID" value="AWB10928.1"/>
    <property type="molecule type" value="Genomic_DNA"/>
</dbReference>
<dbReference type="KEGG" id="taci:TDSAC_1592"/>
<dbReference type="Proteomes" id="UP000244792">
    <property type="component" value="Chromosome"/>
</dbReference>
<proteinExistence type="predicted"/>
<evidence type="ECO:0000256" key="1">
    <source>
        <dbReference type="SAM" id="Coils"/>
    </source>
</evidence>
<evidence type="ECO:0000313" key="3">
    <source>
        <dbReference type="Proteomes" id="UP000244792"/>
    </source>
</evidence>
<keyword evidence="1" id="KW-0175">Coiled coil</keyword>
<keyword evidence="3" id="KW-1185">Reference proteome</keyword>
<evidence type="ECO:0000313" key="2">
    <source>
        <dbReference type="EMBL" id="AWB10928.1"/>
    </source>
</evidence>
<reference evidence="2 3" key="1">
    <citation type="submission" date="2017-04" db="EMBL/GenBank/DDBJ databases">
        <title>Genomic insights into metabolism of Thermodesulfobium acidiphilum.</title>
        <authorList>
            <person name="Toshchakov S.V."/>
            <person name="Frolov E.N."/>
            <person name="Kublanov I.V."/>
            <person name="Samarov N.I."/>
            <person name="Novikov A."/>
            <person name="Lebedinsky A.V."/>
            <person name="Bonch-Osmolovskaya E.A."/>
            <person name="Chernyh N.A."/>
        </authorList>
    </citation>
    <scope>NUCLEOTIDE SEQUENCE [LARGE SCALE GENOMIC DNA]</scope>
    <source>
        <strain evidence="2 3">3127-1</strain>
    </source>
</reference>
<gene>
    <name evidence="2" type="ORF">TDSAC_1592</name>
</gene>
<dbReference type="RefSeq" id="WP_199919773.1">
    <property type="nucleotide sequence ID" value="NZ_CP020921.1"/>
</dbReference>
<name>A0A2R4W2J4_THEAF</name>
<dbReference type="AlphaFoldDB" id="A0A2R4W2J4"/>
<protein>
    <submittedName>
        <fullName evidence="2">Uncharacterized protein</fullName>
    </submittedName>
</protein>